<dbReference type="InterPro" id="IPR003196">
    <property type="entry name" value="TFIIF_beta"/>
</dbReference>
<keyword evidence="4" id="KW-0238">DNA-binding</keyword>
<name>A0A9N8H9I7_9STRA</name>
<dbReference type="Pfam" id="PF17683">
    <property type="entry name" value="TFIIF_beta_N"/>
    <property type="match status" value="1"/>
</dbReference>
<comment type="similarity">
    <text evidence="2">Belongs to the TFIIF beta subunit family.</text>
</comment>
<feature type="domain" description="TFIIF beta subunit N-terminal" evidence="8">
    <location>
        <begin position="27"/>
        <end position="164"/>
    </location>
</feature>
<keyword evidence="10" id="KW-1185">Reference proteome</keyword>
<evidence type="ECO:0000313" key="10">
    <source>
        <dbReference type="Proteomes" id="UP001153069"/>
    </source>
</evidence>
<organism evidence="9 10">
    <name type="scientific">Seminavis robusta</name>
    <dbReference type="NCBI Taxonomy" id="568900"/>
    <lineage>
        <taxon>Eukaryota</taxon>
        <taxon>Sar</taxon>
        <taxon>Stramenopiles</taxon>
        <taxon>Ochrophyta</taxon>
        <taxon>Bacillariophyta</taxon>
        <taxon>Bacillariophyceae</taxon>
        <taxon>Bacillariophycidae</taxon>
        <taxon>Naviculales</taxon>
        <taxon>Naviculaceae</taxon>
        <taxon>Seminavis</taxon>
    </lineage>
</organism>
<dbReference type="PANTHER" id="PTHR10445">
    <property type="entry name" value="GENERAL TRANSCRIPTION FACTOR IIF SUBUNIT 2"/>
    <property type="match status" value="1"/>
</dbReference>
<reference evidence="9" key="1">
    <citation type="submission" date="2020-06" db="EMBL/GenBank/DDBJ databases">
        <authorList>
            <consortium name="Plant Systems Biology data submission"/>
        </authorList>
    </citation>
    <scope>NUCLEOTIDE SEQUENCE</scope>
    <source>
        <strain evidence="9">D6</strain>
    </source>
</reference>
<feature type="domain" description="TFIIF beta subunit HTH" evidence="7">
    <location>
        <begin position="250"/>
        <end position="319"/>
    </location>
</feature>
<comment type="subcellular location">
    <subcellularLocation>
        <location evidence="1">Nucleus</location>
    </subcellularLocation>
</comment>
<dbReference type="GO" id="GO:0005674">
    <property type="term" value="C:transcription factor TFIIF complex"/>
    <property type="evidence" value="ECO:0007669"/>
    <property type="project" value="InterPro"/>
</dbReference>
<accession>A0A9N8H9I7</accession>
<evidence type="ECO:0000256" key="6">
    <source>
        <dbReference type="ARBA" id="ARBA00023242"/>
    </source>
</evidence>
<dbReference type="SUPFAM" id="SSF46785">
    <property type="entry name" value="Winged helix' DNA-binding domain"/>
    <property type="match status" value="1"/>
</dbReference>
<dbReference type="Pfam" id="PF02270">
    <property type="entry name" value="TFIIF_beta"/>
    <property type="match status" value="1"/>
</dbReference>
<sequence>MSDDEGKDDNKVTAHTYGALDTSQVTNECWLVRIPPSLAHVWNKAPEGTVLGDLVFTKGGPPTAKHRGAKPVKPTVQIRVAPEMLQEEDEIDPQDESPVVNQQQLTIPLNYSMAAMTKKCPRLHPFSRHPQNGSVKLWGTVTRTANLQVEQDRNYRQLLKDRLIQTSVNSSRFVKPVDAPQSVVAKQQRRVGAVPSLKANGEEEPESATFSNAVYQFGKRKLEAQQANESAHNSMLAGAGPNKRMRQFSPDQPMRSVIFELFEQQKYWTVKDLKGAAAAGGAVSTKKSETEIRDVLREIGLYHRSGDHKTMWELKKEFQQQS</sequence>
<evidence type="ECO:0000313" key="9">
    <source>
        <dbReference type="EMBL" id="CAB9506156.1"/>
    </source>
</evidence>
<dbReference type="FunFam" id="1.10.10.10:FF:000035">
    <property type="entry name" value="General transcription factor IIF subunit 2"/>
    <property type="match status" value="1"/>
</dbReference>
<comment type="caution">
    <text evidence="9">The sequence shown here is derived from an EMBL/GenBank/DDBJ whole genome shotgun (WGS) entry which is preliminary data.</text>
</comment>
<dbReference type="InterPro" id="IPR036390">
    <property type="entry name" value="WH_DNA-bd_sf"/>
</dbReference>
<dbReference type="GO" id="GO:0003677">
    <property type="term" value="F:DNA binding"/>
    <property type="evidence" value="ECO:0007669"/>
    <property type="project" value="UniProtKB-KW"/>
</dbReference>
<dbReference type="InterPro" id="IPR036388">
    <property type="entry name" value="WH-like_DNA-bd_sf"/>
</dbReference>
<dbReference type="AlphaFoldDB" id="A0A9N8H9I7"/>
<dbReference type="PANTHER" id="PTHR10445:SF0">
    <property type="entry name" value="GENERAL TRANSCRIPTION FACTOR IIF SUBUNIT 2"/>
    <property type="match status" value="1"/>
</dbReference>
<keyword evidence="3" id="KW-0805">Transcription regulation</keyword>
<evidence type="ECO:0000256" key="4">
    <source>
        <dbReference type="ARBA" id="ARBA00023125"/>
    </source>
</evidence>
<dbReference type="InterPro" id="IPR040504">
    <property type="entry name" value="TFIIF_beta_N"/>
</dbReference>
<dbReference type="Proteomes" id="UP001153069">
    <property type="component" value="Unassembled WGS sequence"/>
</dbReference>
<dbReference type="OrthoDB" id="26094at2759"/>
<evidence type="ECO:0000256" key="3">
    <source>
        <dbReference type="ARBA" id="ARBA00023015"/>
    </source>
</evidence>
<evidence type="ECO:0000256" key="1">
    <source>
        <dbReference type="ARBA" id="ARBA00004123"/>
    </source>
</evidence>
<keyword evidence="5" id="KW-0804">Transcription</keyword>
<proteinExistence type="inferred from homology"/>
<dbReference type="SUPFAM" id="SSF50916">
    <property type="entry name" value="Rap30/74 interaction domains"/>
    <property type="match status" value="1"/>
</dbReference>
<evidence type="ECO:0000256" key="2">
    <source>
        <dbReference type="ARBA" id="ARBA00009543"/>
    </source>
</evidence>
<keyword evidence="6" id="KW-0539">Nucleus</keyword>
<evidence type="ECO:0000256" key="5">
    <source>
        <dbReference type="ARBA" id="ARBA00023163"/>
    </source>
</evidence>
<protein>
    <submittedName>
        <fullName evidence="9">Transcription initiation factor IIF, beta subunit</fullName>
    </submittedName>
</protein>
<evidence type="ECO:0000259" key="7">
    <source>
        <dbReference type="Pfam" id="PF02270"/>
    </source>
</evidence>
<dbReference type="GO" id="GO:0006367">
    <property type="term" value="P:transcription initiation at RNA polymerase II promoter"/>
    <property type="evidence" value="ECO:0007669"/>
    <property type="project" value="InterPro"/>
</dbReference>
<gene>
    <name evidence="9" type="ORF">SEMRO_256_G100630.1</name>
</gene>
<dbReference type="Gene3D" id="1.10.10.10">
    <property type="entry name" value="Winged helix-like DNA-binding domain superfamily/Winged helix DNA-binding domain"/>
    <property type="match status" value="1"/>
</dbReference>
<dbReference type="InterPro" id="IPR040450">
    <property type="entry name" value="TFIIF_beta_HTH"/>
</dbReference>
<evidence type="ECO:0000259" key="8">
    <source>
        <dbReference type="Pfam" id="PF17683"/>
    </source>
</evidence>
<dbReference type="InterPro" id="IPR011039">
    <property type="entry name" value="TFIIF_interaction"/>
</dbReference>
<dbReference type="EMBL" id="CAICTM010000255">
    <property type="protein sequence ID" value="CAB9506156.1"/>
    <property type="molecule type" value="Genomic_DNA"/>
</dbReference>